<dbReference type="SMART" id="SM00942">
    <property type="entry name" value="PriCT_1"/>
    <property type="match status" value="1"/>
</dbReference>
<dbReference type="CDD" id="cd04859">
    <property type="entry name" value="Prim_Pol"/>
    <property type="match status" value="1"/>
</dbReference>
<organism evidence="3 4">
    <name type="scientific">Vagococcus luciliae</name>
    <dbReference type="NCBI Taxonomy" id="2920380"/>
    <lineage>
        <taxon>Bacteria</taxon>
        <taxon>Bacillati</taxon>
        <taxon>Bacillota</taxon>
        <taxon>Bacilli</taxon>
        <taxon>Lactobacillales</taxon>
        <taxon>Enterococcaceae</taxon>
        <taxon>Vagococcus</taxon>
    </lineage>
</organism>
<evidence type="ECO:0000313" key="4">
    <source>
        <dbReference type="Proteomes" id="UP001058273"/>
    </source>
</evidence>
<dbReference type="InterPro" id="IPR015330">
    <property type="entry name" value="DNA_primase/pol_bifunc_N"/>
</dbReference>
<evidence type="ECO:0008006" key="5">
    <source>
        <dbReference type="Google" id="ProtNLM"/>
    </source>
</evidence>
<protein>
    <recommendedName>
        <fullName evidence="5">DNA primase</fullName>
    </recommendedName>
</protein>
<dbReference type="SMART" id="SM00943">
    <property type="entry name" value="Prim-Pol"/>
    <property type="match status" value="1"/>
</dbReference>
<keyword evidence="4" id="KW-1185">Reference proteome</keyword>
<dbReference type="Proteomes" id="UP001058273">
    <property type="component" value="Chromosome"/>
</dbReference>
<reference evidence="3" key="2">
    <citation type="submission" date="2022-08" db="EMBL/GenBank/DDBJ databases">
        <authorList>
            <person name="Poehlein A."/>
            <person name="Guzman J."/>
            <person name="Daniel R."/>
            <person name="Vilcinskas A."/>
        </authorList>
    </citation>
    <scope>NUCLEOTIDE SEQUENCE</scope>
    <source>
        <strain evidence="3">G314FT</strain>
    </source>
</reference>
<feature type="domain" description="Primase C-terminal 1" evidence="1">
    <location>
        <begin position="208"/>
        <end position="273"/>
    </location>
</feature>
<dbReference type="RefSeq" id="WP_257701594.1">
    <property type="nucleotide sequence ID" value="NZ_CP102451.1"/>
</dbReference>
<dbReference type="EMBL" id="CP102451">
    <property type="protein sequence ID" value="UUV97992.1"/>
    <property type="molecule type" value="Genomic_DNA"/>
</dbReference>
<dbReference type="Pfam" id="PF08708">
    <property type="entry name" value="PriCT_1"/>
    <property type="match status" value="1"/>
</dbReference>
<dbReference type="Pfam" id="PF09250">
    <property type="entry name" value="Prim-Pol"/>
    <property type="match status" value="1"/>
</dbReference>
<proteinExistence type="predicted"/>
<dbReference type="InterPro" id="IPR014820">
    <property type="entry name" value="PriCT_1"/>
</dbReference>
<evidence type="ECO:0000313" key="3">
    <source>
        <dbReference type="EMBL" id="UUV97992.1"/>
    </source>
</evidence>
<name>A0ABY5NWP1_9ENTE</name>
<dbReference type="SUPFAM" id="SSF56747">
    <property type="entry name" value="Prim-pol domain"/>
    <property type="match status" value="1"/>
</dbReference>
<accession>A0ABY5NWP1</accession>
<sequence length="279" mass="30920">MVNNYDRAIELQKQGYSIYPLSPGTKIPLQGSNGWNDATNDLDQISNWWEEDSSRNVGLMLKDHHFIVIDLDRHDKGMDGVENCKKLWSKYDMFPPTYVEATPGNGIHFFFKLPDGVEISQETGAFKELFGVDEAGNGRSGIDVITYGIPIAPSIMTNGTKYISLDGKTLNDTAMAPGWLIDLLQGGKPIKVENYRPVSKTNTAMKLDLITSGAGEGGRNDHLTSLCGWLLWHGVDNETLVELIYTANAYNSPPLDDKEVNKIIKSMIKKDVRGKVHGS</sequence>
<gene>
    <name evidence="3" type="ORF">G314FT_00830</name>
</gene>
<evidence type="ECO:0000259" key="2">
    <source>
        <dbReference type="SMART" id="SM00943"/>
    </source>
</evidence>
<evidence type="ECO:0000259" key="1">
    <source>
        <dbReference type="SMART" id="SM00942"/>
    </source>
</evidence>
<reference evidence="3" key="1">
    <citation type="submission" date="2022-08" db="EMBL/GenBank/DDBJ databases">
        <title>Genome sequence of Vagococcus luciliae DSM 112651.</title>
        <authorList>
            <person name="Juan G."/>
            <person name="Anja P."/>
            <person name="Rolf D."/>
            <person name="Kampfer P."/>
            <person name="Vilcinskas A."/>
        </authorList>
    </citation>
    <scope>NUCLEOTIDE SEQUENCE</scope>
    <source>
        <strain evidence="3">G314FT</strain>
    </source>
</reference>
<feature type="domain" description="DNA primase/polymerase bifunctional N-terminal" evidence="2">
    <location>
        <begin position="8"/>
        <end position="180"/>
    </location>
</feature>